<dbReference type="AlphaFoldDB" id="A0A248LIM5"/>
<accession>A0A248LIM5</accession>
<evidence type="ECO:0000256" key="8">
    <source>
        <dbReference type="ARBA" id="ARBA00022917"/>
    </source>
</evidence>
<dbReference type="PANTHER" id="PTHR43311:SF2">
    <property type="entry name" value="GLUTAMATE--TRNA LIGASE, MITOCHONDRIAL-RELATED"/>
    <property type="match status" value="1"/>
</dbReference>
<dbReference type="EC" id="6.1.1.17" evidence="10"/>
<evidence type="ECO:0000313" key="15">
    <source>
        <dbReference type="Proteomes" id="UP000197424"/>
    </source>
</evidence>
<dbReference type="InterPro" id="IPR001412">
    <property type="entry name" value="aa-tRNA-synth_I_CS"/>
</dbReference>
<dbReference type="InterPro" id="IPR049940">
    <property type="entry name" value="GluQ/Sye"/>
</dbReference>
<comment type="subunit">
    <text evidence="3 10">Monomer.</text>
</comment>
<dbReference type="InterPro" id="IPR014729">
    <property type="entry name" value="Rossmann-like_a/b/a_fold"/>
</dbReference>
<dbReference type="PANTHER" id="PTHR43311">
    <property type="entry name" value="GLUTAMATE--TRNA LIGASE"/>
    <property type="match status" value="1"/>
</dbReference>
<dbReference type="Gene3D" id="3.40.50.620">
    <property type="entry name" value="HUPs"/>
    <property type="match status" value="1"/>
</dbReference>
<evidence type="ECO:0000256" key="1">
    <source>
        <dbReference type="ARBA" id="ARBA00004496"/>
    </source>
</evidence>
<dbReference type="InterPro" id="IPR020751">
    <property type="entry name" value="aa-tRNA-synth_I_codon-bd_sub2"/>
</dbReference>
<dbReference type="PRINTS" id="PR00987">
    <property type="entry name" value="TRNASYNTHGLU"/>
</dbReference>
<feature type="domain" description="Glutamyl/glutaminyl-tRNA synthetase class Ib catalytic" evidence="12">
    <location>
        <begin position="8"/>
        <end position="314"/>
    </location>
</feature>
<dbReference type="CDD" id="cd00808">
    <property type="entry name" value="GluRS_core"/>
    <property type="match status" value="1"/>
</dbReference>
<comment type="subcellular location">
    <subcellularLocation>
        <location evidence="1 10">Cytoplasm</location>
    </subcellularLocation>
</comment>
<keyword evidence="4 10" id="KW-0963">Cytoplasm</keyword>
<sequence>MPTKLTMIRTRFAPSPTGYLHIGGVRTALFSWAYAKKHHGVFVLRIEDTDLERSTPESVKAILDGMSWVGLGHDEGPFYQTQRFDRYKAVIQELLAAGHAYYCYMTREELDALRAEQEARGEKPRYDRRWRPEPGKELPAPPAGVTPVVRFRNPVDGVVAWDDAVKGRIEIANTELDDLIIARGDGSPTYNFCVVVDDWDMNITHVIRGDDHVNNTPRQINILKALGAPLPVYAHLPMILNEDGQKMSKRRDAVSVVDYADQGILPEALLNYLARLGWGHGDDEFFTMDQFVEWFDLKDVSPSASRFNQEKFLWLNAQHIKAADNVRLAGLIRSRLDAAGVDTGNGPALETVIGLVKERVQDLNALAREVDYFYARREPAAADVEKHLSGEAPARMARFAERLAALPEWNAEAIHGLFKPFCADEGIKMGQLGMPLRVLVCGTTQTPSVDAVLALIGRDTVLERMAAGLA</sequence>
<feature type="region of interest" description="Disordered" evidence="11">
    <location>
        <begin position="116"/>
        <end position="145"/>
    </location>
</feature>
<evidence type="ECO:0000256" key="3">
    <source>
        <dbReference type="ARBA" id="ARBA00011245"/>
    </source>
</evidence>
<feature type="short sequence motif" description="'HIGH' region" evidence="10">
    <location>
        <begin position="14"/>
        <end position="24"/>
    </location>
</feature>
<dbReference type="Proteomes" id="UP000197424">
    <property type="component" value="Chromosome"/>
</dbReference>
<evidence type="ECO:0000256" key="10">
    <source>
        <dbReference type="HAMAP-Rule" id="MF_00022"/>
    </source>
</evidence>
<evidence type="ECO:0000259" key="12">
    <source>
        <dbReference type="Pfam" id="PF00749"/>
    </source>
</evidence>
<keyword evidence="7 10" id="KW-0067">ATP-binding</keyword>
<dbReference type="Pfam" id="PF19269">
    <property type="entry name" value="Anticodon_2"/>
    <property type="match status" value="1"/>
</dbReference>
<evidence type="ECO:0000256" key="5">
    <source>
        <dbReference type="ARBA" id="ARBA00022598"/>
    </source>
</evidence>
<dbReference type="EMBL" id="CP022115">
    <property type="protein sequence ID" value="ASJ24607.1"/>
    <property type="molecule type" value="Genomic_DNA"/>
</dbReference>
<dbReference type="GO" id="GO:0004818">
    <property type="term" value="F:glutamate-tRNA ligase activity"/>
    <property type="evidence" value="ECO:0007669"/>
    <property type="project" value="UniProtKB-UniRule"/>
</dbReference>
<dbReference type="InterPro" id="IPR008925">
    <property type="entry name" value="aa_tRNA-synth_I_cd-bd_sf"/>
</dbReference>
<dbReference type="GO" id="GO:0005524">
    <property type="term" value="F:ATP binding"/>
    <property type="evidence" value="ECO:0007669"/>
    <property type="project" value="UniProtKB-UniRule"/>
</dbReference>
<dbReference type="GO" id="GO:0006424">
    <property type="term" value="P:glutamyl-tRNA aminoacylation"/>
    <property type="evidence" value="ECO:0007669"/>
    <property type="project" value="UniProtKB-UniRule"/>
</dbReference>
<dbReference type="GO" id="GO:0000049">
    <property type="term" value="F:tRNA binding"/>
    <property type="evidence" value="ECO:0007669"/>
    <property type="project" value="InterPro"/>
</dbReference>
<evidence type="ECO:0000256" key="2">
    <source>
        <dbReference type="ARBA" id="ARBA00007894"/>
    </source>
</evidence>
<gene>
    <name evidence="10" type="primary">gltX</name>
    <name evidence="14" type="ORF">LHGZ1_1776</name>
</gene>
<dbReference type="PROSITE" id="PS00178">
    <property type="entry name" value="AA_TRNA_LIGASE_I"/>
    <property type="match status" value="1"/>
</dbReference>
<dbReference type="InterPro" id="IPR033910">
    <property type="entry name" value="GluRS_core"/>
</dbReference>
<dbReference type="FunFam" id="3.40.50.620:FF:000007">
    <property type="entry name" value="Glutamate--tRNA ligase"/>
    <property type="match status" value="1"/>
</dbReference>
<feature type="binding site" evidence="10">
    <location>
        <position position="249"/>
    </location>
    <ligand>
        <name>ATP</name>
        <dbReference type="ChEBI" id="CHEBI:30616"/>
    </ligand>
</feature>
<dbReference type="GO" id="GO:0008270">
    <property type="term" value="F:zinc ion binding"/>
    <property type="evidence" value="ECO:0007669"/>
    <property type="project" value="InterPro"/>
</dbReference>
<evidence type="ECO:0000256" key="11">
    <source>
        <dbReference type="SAM" id="MobiDB-lite"/>
    </source>
</evidence>
<evidence type="ECO:0000259" key="13">
    <source>
        <dbReference type="Pfam" id="PF19269"/>
    </source>
</evidence>
<proteinExistence type="inferred from homology"/>
<dbReference type="HAMAP" id="MF_00022">
    <property type="entry name" value="Glu_tRNA_synth_type1"/>
    <property type="match status" value="1"/>
</dbReference>
<comment type="function">
    <text evidence="10">Catalyzes the attachment of glutamate to tRNA(Glu) in a two-step reaction: glutamate is first activated by ATP to form Glu-AMP and then transferred to the acceptor end of tRNA(Glu).</text>
</comment>
<keyword evidence="6 10" id="KW-0547">Nucleotide-binding</keyword>
<dbReference type="NCBIfam" id="TIGR00464">
    <property type="entry name" value="gltX_bact"/>
    <property type="match status" value="1"/>
</dbReference>
<keyword evidence="5 10" id="KW-0436">Ligase</keyword>
<reference evidence="15" key="1">
    <citation type="submission" date="2017-06" db="EMBL/GenBank/DDBJ databases">
        <title>Whole genome sequence of Laribacter hongkongensis LHGZ1.</title>
        <authorList>
            <person name="Chen D."/>
            <person name="Wu H."/>
            <person name="Chen J."/>
        </authorList>
    </citation>
    <scope>NUCLEOTIDE SEQUENCE [LARGE SCALE GENOMIC DNA]</scope>
    <source>
        <strain evidence="15">LHGZ1</strain>
    </source>
</reference>
<dbReference type="InterPro" id="IPR004527">
    <property type="entry name" value="Glu-tRNA-ligase_bac/mito"/>
</dbReference>
<keyword evidence="9 10" id="KW-0030">Aminoacyl-tRNA synthetase</keyword>
<dbReference type="InterPro" id="IPR000924">
    <property type="entry name" value="Glu/Gln-tRNA-synth"/>
</dbReference>
<comment type="catalytic activity">
    <reaction evidence="10">
        <text>tRNA(Glu) + L-glutamate + ATP = L-glutamyl-tRNA(Glu) + AMP + diphosphate</text>
        <dbReference type="Rhea" id="RHEA:23540"/>
        <dbReference type="Rhea" id="RHEA-COMP:9663"/>
        <dbReference type="Rhea" id="RHEA-COMP:9680"/>
        <dbReference type="ChEBI" id="CHEBI:29985"/>
        <dbReference type="ChEBI" id="CHEBI:30616"/>
        <dbReference type="ChEBI" id="CHEBI:33019"/>
        <dbReference type="ChEBI" id="CHEBI:78442"/>
        <dbReference type="ChEBI" id="CHEBI:78520"/>
        <dbReference type="ChEBI" id="CHEBI:456215"/>
        <dbReference type="EC" id="6.1.1.17"/>
    </reaction>
</comment>
<feature type="compositionally biased region" description="Basic and acidic residues" evidence="11">
    <location>
        <begin position="116"/>
        <end position="136"/>
    </location>
</feature>
<dbReference type="Gene3D" id="1.10.10.350">
    <property type="match status" value="1"/>
</dbReference>
<comment type="caution">
    <text evidence="10">Lacks conserved residue(s) required for the propagation of feature annotation.</text>
</comment>
<evidence type="ECO:0000256" key="6">
    <source>
        <dbReference type="ARBA" id="ARBA00022741"/>
    </source>
</evidence>
<protein>
    <recommendedName>
        <fullName evidence="10">Glutamate--tRNA ligase</fullName>
        <ecNumber evidence="10">6.1.1.17</ecNumber>
    </recommendedName>
    <alternativeName>
        <fullName evidence="10">Glutamyl-tRNA synthetase</fullName>
        <shortName evidence="10">GluRS</shortName>
    </alternativeName>
</protein>
<dbReference type="InterPro" id="IPR045462">
    <property type="entry name" value="aa-tRNA-synth_I_cd-bd"/>
</dbReference>
<organism evidence="14 15">
    <name type="scientific">Laribacter hongkongensis</name>
    <dbReference type="NCBI Taxonomy" id="168471"/>
    <lineage>
        <taxon>Bacteria</taxon>
        <taxon>Pseudomonadati</taxon>
        <taxon>Pseudomonadota</taxon>
        <taxon>Betaproteobacteria</taxon>
        <taxon>Neisseriales</taxon>
        <taxon>Aquaspirillaceae</taxon>
        <taxon>Laribacter</taxon>
    </lineage>
</organism>
<dbReference type="SUPFAM" id="SSF48163">
    <property type="entry name" value="An anticodon-binding domain of class I aminoacyl-tRNA synthetases"/>
    <property type="match status" value="1"/>
</dbReference>
<comment type="similarity">
    <text evidence="2 10">Belongs to the class-I aminoacyl-tRNA synthetase family. Glutamate--tRNA ligase type 1 subfamily.</text>
</comment>
<dbReference type="Pfam" id="PF00749">
    <property type="entry name" value="tRNA-synt_1c"/>
    <property type="match status" value="1"/>
</dbReference>
<dbReference type="GO" id="GO:0005829">
    <property type="term" value="C:cytosol"/>
    <property type="evidence" value="ECO:0007669"/>
    <property type="project" value="TreeGrafter"/>
</dbReference>
<feature type="domain" description="Aminoacyl-tRNA synthetase class I anticodon-binding" evidence="13">
    <location>
        <begin position="336"/>
        <end position="468"/>
    </location>
</feature>
<feature type="short sequence motif" description="'KMSKS' region" evidence="10">
    <location>
        <begin position="246"/>
        <end position="250"/>
    </location>
</feature>
<evidence type="ECO:0000256" key="4">
    <source>
        <dbReference type="ARBA" id="ARBA00022490"/>
    </source>
</evidence>
<evidence type="ECO:0000256" key="7">
    <source>
        <dbReference type="ARBA" id="ARBA00022840"/>
    </source>
</evidence>
<evidence type="ECO:0000313" key="14">
    <source>
        <dbReference type="EMBL" id="ASJ24607.1"/>
    </source>
</evidence>
<keyword evidence="8 10" id="KW-0648">Protein biosynthesis</keyword>
<name>A0A248LIM5_9NEIS</name>
<dbReference type="InterPro" id="IPR020058">
    <property type="entry name" value="Glu/Gln-tRNA-synth_Ib_cat-dom"/>
</dbReference>
<dbReference type="SUPFAM" id="SSF52374">
    <property type="entry name" value="Nucleotidylyl transferase"/>
    <property type="match status" value="1"/>
</dbReference>
<evidence type="ECO:0000256" key="9">
    <source>
        <dbReference type="ARBA" id="ARBA00023146"/>
    </source>
</evidence>